<reference evidence="6 7" key="1">
    <citation type="submission" date="2012-06" db="EMBL/GenBank/DDBJ databases">
        <title>Finished chromosome of genome of Oscillatoria acuminata PCC 6304.</title>
        <authorList>
            <consortium name="US DOE Joint Genome Institute"/>
            <person name="Gugger M."/>
            <person name="Coursin T."/>
            <person name="Rippka R."/>
            <person name="Tandeau De Marsac N."/>
            <person name="Huntemann M."/>
            <person name="Wei C.-L."/>
            <person name="Han J."/>
            <person name="Detter J.C."/>
            <person name="Han C."/>
            <person name="Tapia R."/>
            <person name="Davenport K."/>
            <person name="Daligault H."/>
            <person name="Erkkila T."/>
            <person name="Gu W."/>
            <person name="Munk A.C.C."/>
            <person name="Teshima H."/>
            <person name="Xu Y."/>
            <person name="Chain P."/>
            <person name="Chen A."/>
            <person name="Krypides N."/>
            <person name="Mavromatis K."/>
            <person name="Markowitz V."/>
            <person name="Szeto E."/>
            <person name="Ivanova N."/>
            <person name="Mikhailova N."/>
            <person name="Ovchinnikova G."/>
            <person name="Pagani I."/>
            <person name="Pati A."/>
            <person name="Goodwin L."/>
            <person name="Peters L."/>
            <person name="Pitluck S."/>
            <person name="Woyke T."/>
            <person name="Kerfeld C."/>
        </authorList>
    </citation>
    <scope>NUCLEOTIDE SEQUENCE [LARGE SCALE GENOMIC DNA]</scope>
    <source>
        <strain evidence="6 7">PCC 6304</strain>
    </source>
</reference>
<dbReference type="PIRSF" id="PIRSF001617">
    <property type="entry name" value="Alpha-AR"/>
    <property type="match status" value="1"/>
</dbReference>
<dbReference type="GO" id="GO:0005737">
    <property type="term" value="C:cytoplasm"/>
    <property type="evidence" value="ECO:0007669"/>
    <property type="project" value="TreeGrafter"/>
</dbReference>
<dbReference type="Gene3D" id="3.40.50.980">
    <property type="match status" value="2"/>
</dbReference>
<dbReference type="InterPro" id="IPR029058">
    <property type="entry name" value="AB_hydrolase_fold"/>
</dbReference>
<dbReference type="InterPro" id="IPR045851">
    <property type="entry name" value="AMP-bd_C_sf"/>
</dbReference>
<dbReference type="Gene3D" id="3.40.50.150">
    <property type="entry name" value="Vaccinia Virus protein VP39"/>
    <property type="match status" value="1"/>
</dbReference>
<dbReference type="InterPro" id="IPR023213">
    <property type="entry name" value="CAT-like_dom_sf"/>
</dbReference>
<dbReference type="Gene3D" id="2.30.38.10">
    <property type="entry name" value="Luciferase, Domain 3"/>
    <property type="match status" value="1"/>
</dbReference>
<evidence type="ECO:0000256" key="1">
    <source>
        <dbReference type="ARBA" id="ARBA00001957"/>
    </source>
</evidence>
<dbReference type="STRING" id="56110.Oscil6304_0386"/>
<keyword evidence="3" id="KW-0597">Phosphoprotein</keyword>
<dbReference type="eggNOG" id="COG1020">
    <property type="taxonomic scope" value="Bacteria"/>
</dbReference>
<dbReference type="GO" id="GO:0043041">
    <property type="term" value="P:amino acid activation for nonribosomal peptide biosynthetic process"/>
    <property type="evidence" value="ECO:0007669"/>
    <property type="project" value="TreeGrafter"/>
</dbReference>
<dbReference type="Pfam" id="PF18563">
    <property type="entry name" value="TubC_N"/>
    <property type="match status" value="1"/>
</dbReference>
<dbReference type="EMBL" id="CP003607">
    <property type="protein sequence ID" value="AFY80136.1"/>
    <property type="molecule type" value="Genomic_DNA"/>
</dbReference>
<dbReference type="HOGENOM" id="CLU_000022_2_8_3"/>
<evidence type="ECO:0000259" key="5">
    <source>
        <dbReference type="PROSITE" id="PS50075"/>
    </source>
</evidence>
<dbReference type="InterPro" id="IPR036736">
    <property type="entry name" value="ACP-like_sf"/>
</dbReference>
<evidence type="ECO:0000313" key="7">
    <source>
        <dbReference type="Proteomes" id="UP000010367"/>
    </source>
</evidence>
<dbReference type="PROSITE" id="PS00012">
    <property type="entry name" value="PHOSPHOPANTETHEINE"/>
    <property type="match status" value="1"/>
</dbReference>
<dbReference type="FunFam" id="3.40.50.980:FF:000001">
    <property type="entry name" value="Non-ribosomal peptide synthetase"/>
    <property type="match status" value="1"/>
</dbReference>
<dbReference type="InterPro" id="IPR010071">
    <property type="entry name" value="AA_adenyl_dom"/>
</dbReference>
<evidence type="ECO:0000256" key="4">
    <source>
        <dbReference type="ARBA" id="ARBA00022737"/>
    </source>
</evidence>
<dbReference type="FunCoup" id="K9TDC8">
    <property type="interactions" value="39"/>
</dbReference>
<dbReference type="Pfam" id="PF00550">
    <property type="entry name" value="PP-binding"/>
    <property type="match status" value="1"/>
</dbReference>
<dbReference type="GO" id="GO:0009403">
    <property type="term" value="P:toxin biosynthetic process"/>
    <property type="evidence" value="ECO:0007669"/>
    <property type="project" value="UniProtKB-ARBA"/>
</dbReference>
<feature type="domain" description="Carrier" evidence="5">
    <location>
        <begin position="1464"/>
        <end position="1539"/>
    </location>
</feature>
<dbReference type="GO" id="GO:0003824">
    <property type="term" value="F:catalytic activity"/>
    <property type="evidence" value="ECO:0007669"/>
    <property type="project" value="InterPro"/>
</dbReference>
<dbReference type="SUPFAM" id="SSF53335">
    <property type="entry name" value="S-adenosyl-L-methionine-dependent methyltransferases"/>
    <property type="match status" value="1"/>
</dbReference>
<dbReference type="FunFam" id="3.40.50.12780:FF:000012">
    <property type="entry name" value="Non-ribosomal peptide synthetase"/>
    <property type="match status" value="1"/>
</dbReference>
<name>K9TDC8_9CYAN</name>
<dbReference type="PROSITE" id="PS50075">
    <property type="entry name" value="CARRIER"/>
    <property type="match status" value="1"/>
</dbReference>
<proteinExistence type="predicted"/>
<dbReference type="PATRIC" id="fig|56110.3.peg.474"/>
<dbReference type="InterPro" id="IPR009081">
    <property type="entry name" value="PP-bd_ACP"/>
</dbReference>
<dbReference type="CDD" id="cd19531">
    <property type="entry name" value="LCL_NRPS-like"/>
    <property type="match status" value="1"/>
</dbReference>
<dbReference type="PROSITE" id="PS00455">
    <property type="entry name" value="AMP_BINDING"/>
    <property type="match status" value="1"/>
</dbReference>
<dbReference type="SUPFAM" id="SSF47336">
    <property type="entry name" value="ACP-like"/>
    <property type="match status" value="1"/>
</dbReference>
<dbReference type="OrthoDB" id="9778383at2"/>
<dbReference type="Proteomes" id="UP000010367">
    <property type="component" value="Chromosome"/>
</dbReference>
<evidence type="ECO:0000313" key="6">
    <source>
        <dbReference type="EMBL" id="AFY80136.1"/>
    </source>
</evidence>
<dbReference type="Gene3D" id="3.40.50.1820">
    <property type="entry name" value="alpha/beta hydrolase"/>
    <property type="match status" value="1"/>
</dbReference>
<dbReference type="InterPro" id="IPR000873">
    <property type="entry name" value="AMP-dep_synth/lig_dom"/>
</dbReference>
<dbReference type="PANTHER" id="PTHR45527">
    <property type="entry name" value="NONRIBOSOMAL PEPTIDE SYNTHETASE"/>
    <property type="match status" value="1"/>
</dbReference>
<dbReference type="Gene3D" id="3.30.559.10">
    <property type="entry name" value="Chloramphenicol acetyltransferase-like domain"/>
    <property type="match status" value="1"/>
</dbReference>
<accession>K9TDC8</accession>
<dbReference type="GO" id="GO:0031177">
    <property type="term" value="F:phosphopantetheine binding"/>
    <property type="evidence" value="ECO:0007669"/>
    <property type="project" value="InterPro"/>
</dbReference>
<dbReference type="NCBIfam" id="TIGR01733">
    <property type="entry name" value="AA-adenyl-dom"/>
    <property type="match status" value="1"/>
</dbReference>
<keyword evidence="4" id="KW-0677">Repeat</keyword>
<sequence length="1573" mass="176559">MNTLEFLSELRELEIHLNVEGSRLICQAPEGRLTPQLREQISQRKGDILAFFQRANRSMNETPVGLKPISRTGNLPLSFAQQRLWFLDRLVPNNPFYNMPAAVRLTGEVNLELLEAAFNEIIRRHEALRTVFPEGEGQGIQEIQAHQTVPIHVLNLQNLSAAEQEKQVERIITHEALRPFNLSTGPLLRISLLQLGETDYLLMLNMHHIISDGWSIGVLIQELGILYGAFFQGESSPLPELGIQYADFAHWQREWLQGEILEHQLAYWRQQLEGISMLNLPSDRPRPAVPSYRGKRYGFRLSQEVSQKLDALTQGEGVTLFMTLLAAFQTLLYRYSQQEDITVGSPIANRNRSEIEPLIGFFVNSLVLRTDLSGNPTFREVLARVKQVALGAYAHQDVPFEKLVEELHPERSLNHNPLFQVAFALQNAPMQGLELPGLTLSPQPLEAGTARFDLELHLWEQSSTNPMWVDSREGISGFVIYSTDLFEESTIGRLVAHFQTLLEAIVANPDQQIGDLPILSEAERHQLLVQWNQTEVDYPQELAVHQLVEIQAAEHPEKVALVCGNKTLTYGELNRRSNQLAHYLQKLGVGTEVAVGLCLDRTLEMAVAMLGILKAGGAYLPLDPSVPSSRLNRMLTEAKVPVLLTQQSSLSQFNRVICKIVCLDTDKALIERQPDENLSSSVTPNSLAYVIYTSGSTGEPKGVEIEQKSLLNLTYWHQQAFAVSASDRSTQVAGVAFDACGWEIWPYLTAGACIYIVDNETRRSPEKLRDWLVENAITISFLPTPLAEQVLQLKWPEQTPLRLLLTGGETLHQHPLPSHPFEVVNNYGPTENTVVTTSGRVPVGNGREIAPGIGKAVANTQLYVCDRYFHPVPIGIPGELYIGGDGLARGYRHHPELTAEAFIRNPLQPEPGNFLYKTGDLVRYQPDGSLEFLGRLDQQVKIRGFRIELGEIEVILSQHPAVNQTLVTVSESDRGETQLTAYLALNLQRVELAETNPVALQEEQVQQWQILYNETYKMPAVGMEPHFNIVGWNSSYTNEPIPAAEMREWVDHQAAKILALEPKNVLEIGCGTGLLLFRIAPHCTDYCGTDFSPPSLNFIRKHLGKYDLEQVTLLEKLATNFDGIPPQSFDTVILNSIVQYFPSLDYLTQVISGAVAATKPGGRIFLGDLRSLPLLKAFYTDVELTRAQPCVTRQQLQQRVEMQLFQEVELALDPAFFTSLKSHLPQIETVEIQLMRGQSRNELTQFRYNAILHLAGSEVKSKSAKNHPITWLNQGETRDDWTVEKLRQYLIETNPDICGLSQVPNSRVMAAVQATEWLFNSRPFKTAGQLKKAVQNLHNSGINPEDWYGLELPYRVHIRWSDSMGEGRYDVVFVREDIPEFILEASDAPPLAFAYANNPLKGKAARQFVPELRAYLNEKLPDYMIPSAFVVLEYLPLTANGKIDRHALPTATAIAPELAGNYAPPRTVIEEHLAQIWAEVLGIKRVGIYDNFFELGGHSLLATQLASRVRDKFGFELPLRSVFEAPTIAQLAPIVAGLKQQNPTHHAPALVPVSRDRRRMKLSSLNPQPPQKL</sequence>
<dbReference type="InterPro" id="IPR020806">
    <property type="entry name" value="PKS_PP-bd"/>
</dbReference>
<dbReference type="InterPro" id="IPR006162">
    <property type="entry name" value="Ppantetheine_attach_site"/>
</dbReference>
<dbReference type="InterPro" id="IPR044894">
    <property type="entry name" value="TubC_N_sf"/>
</dbReference>
<dbReference type="Pfam" id="PF08242">
    <property type="entry name" value="Methyltransf_12"/>
    <property type="match status" value="1"/>
</dbReference>
<dbReference type="SUPFAM" id="SSF56801">
    <property type="entry name" value="Acetyl-CoA synthetase-like"/>
    <property type="match status" value="1"/>
</dbReference>
<comment type="cofactor">
    <cofactor evidence="1">
        <name>pantetheine 4'-phosphate</name>
        <dbReference type="ChEBI" id="CHEBI:47942"/>
    </cofactor>
</comment>
<dbReference type="RefSeq" id="WP_015146786.1">
    <property type="nucleotide sequence ID" value="NC_019693.1"/>
</dbReference>
<dbReference type="SMART" id="SM00823">
    <property type="entry name" value="PKS_PP"/>
    <property type="match status" value="1"/>
</dbReference>
<organism evidence="6 7">
    <name type="scientific">Oscillatoria acuminata PCC 6304</name>
    <dbReference type="NCBI Taxonomy" id="56110"/>
    <lineage>
        <taxon>Bacteria</taxon>
        <taxon>Bacillati</taxon>
        <taxon>Cyanobacteriota</taxon>
        <taxon>Cyanophyceae</taxon>
        <taxon>Oscillatoriophycideae</taxon>
        <taxon>Oscillatoriales</taxon>
        <taxon>Oscillatoriaceae</taxon>
        <taxon>Oscillatoria</taxon>
    </lineage>
</organism>
<dbReference type="SUPFAM" id="SSF52777">
    <property type="entry name" value="CoA-dependent acyltransferases"/>
    <property type="match status" value="2"/>
</dbReference>
<dbReference type="InParanoid" id="K9TDC8"/>
<keyword evidence="2" id="KW-0596">Phosphopantetheine</keyword>
<dbReference type="GO" id="GO:0008610">
    <property type="term" value="P:lipid biosynthetic process"/>
    <property type="evidence" value="ECO:0007669"/>
    <property type="project" value="UniProtKB-ARBA"/>
</dbReference>
<dbReference type="FunFam" id="1.10.1200.10:FF:000005">
    <property type="entry name" value="Nonribosomal peptide synthetase 1"/>
    <property type="match status" value="1"/>
</dbReference>
<dbReference type="KEGG" id="oac:Oscil6304_0386"/>
<protein>
    <submittedName>
        <fullName evidence="6">Amino acid adenylation enzyme/thioester reductase family protein</fullName>
    </submittedName>
</protein>
<dbReference type="InterPro" id="IPR001242">
    <property type="entry name" value="Condensation_dom"/>
</dbReference>
<dbReference type="Pfam" id="PF00668">
    <property type="entry name" value="Condensation"/>
    <property type="match status" value="1"/>
</dbReference>
<dbReference type="PANTHER" id="PTHR45527:SF1">
    <property type="entry name" value="FATTY ACID SYNTHASE"/>
    <property type="match status" value="1"/>
</dbReference>
<dbReference type="InterPro" id="IPR041464">
    <property type="entry name" value="TubC_N"/>
</dbReference>
<dbReference type="Pfam" id="PF00501">
    <property type="entry name" value="AMP-binding"/>
    <property type="match status" value="1"/>
</dbReference>
<gene>
    <name evidence="6" type="ORF">Oscil6304_0386</name>
</gene>
<dbReference type="CDD" id="cd02440">
    <property type="entry name" value="AdoMet_MTases"/>
    <property type="match status" value="1"/>
</dbReference>
<dbReference type="Gene3D" id="3.30.300.30">
    <property type="match status" value="2"/>
</dbReference>
<evidence type="ECO:0000256" key="3">
    <source>
        <dbReference type="ARBA" id="ARBA00022553"/>
    </source>
</evidence>
<dbReference type="InterPro" id="IPR020845">
    <property type="entry name" value="AMP-binding_CS"/>
</dbReference>
<keyword evidence="7" id="KW-1185">Reference proteome</keyword>
<dbReference type="InterPro" id="IPR029063">
    <property type="entry name" value="SAM-dependent_MTases_sf"/>
</dbReference>
<dbReference type="CDD" id="cd05930">
    <property type="entry name" value="A_NRPS"/>
    <property type="match status" value="1"/>
</dbReference>
<evidence type="ECO:0000256" key="2">
    <source>
        <dbReference type="ARBA" id="ARBA00022450"/>
    </source>
</evidence>
<dbReference type="InterPro" id="IPR013217">
    <property type="entry name" value="Methyltransf_12"/>
</dbReference>
<dbReference type="Gene3D" id="1.10.10.1830">
    <property type="entry name" value="Non-ribosomal peptide synthase, adenylation domain"/>
    <property type="match status" value="1"/>
</dbReference>
<dbReference type="Gene3D" id="3.30.559.30">
    <property type="entry name" value="Nonribosomal peptide synthetase, condensation domain"/>
    <property type="match status" value="1"/>
</dbReference>
<dbReference type="FunFam" id="3.30.559.10:FF:000012">
    <property type="entry name" value="Non-ribosomal peptide synthetase"/>
    <property type="match status" value="1"/>
</dbReference>